<organism evidence="11 12">
    <name type="scientific">Alsobacter soli</name>
    <dbReference type="NCBI Taxonomy" id="2109933"/>
    <lineage>
        <taxon>Bacteria</taxon>
        <taxon>Pseudomonadati</taxon>
        <taxon>Pseudomonadota</taxon>
        <taxon>Alphaproteobacteria</taxon>
        <taxon>Hyphomicrobiales</taxon>
        <taxon>Alsobacteraceae</taxon>
        <taxon>Alsobacter</taxon>
    </lineage>
</organism>
<dbReference type="InterPro" id="IPR037673">
    <property type="entry name" value="MSC/AndL"/>
</dbReference>
<keyword evidence="8 10" id="KW-0472">Membrane</keyword>
<evidence type="ECO:0000256" key="7">
    <source>
        <dbReference type="ARBA" id="ARBA00023065"/>
    </source>
</evidence>
<dbReference type="OrthoDB" id="9810350at2"/>
<dbReference type="HAMAP" id="MF_00115">
    <property type="entry name" value="MscL"/>
    <property type="match status" value="1"/>
</dbReference>
<comment type="similarity">
    <text evidence="2 10">Belongs to the MscL family.</text>
</comment>
<dbReference type="SUPFAM" id="SSF81330">
    <property type="entry name" value="Gated mechanosensitive channel"/>
    <property type="match status" value="1"/>
</dbReference>
<evidence type="ECO:0000313" key="12">
    <source>
        <dbReference type="Proteomes" id="UP000239772"/>
    </source>
</evidence>
<dbReference type="InterPro" id="IPR019823">
    <property type="entry name" value="Mechanosensitive_channel_CS"/>
</dbReference>
<dbReference type="PANTHER" id="PTHR30266:SF2">
    <property type="entry name" value="LARGE-CONDUCTANCE MECHANOSENSITIVE CHANNEL"/>
    <property type="match status" value="1"/>
</dbReference>
<comment type="subunit">
    <text evidence="10">Homopentamer.</text>
</comment>
<feature type="transmembrane region" description="Helical" evidence="10">
    <location>
        <begin position="12"/>
        <end position="32"/>
    </location>
</feature>
<evidence type="ECO:0000256" key="3">
    <source>
        <dbReference type="ARBA" id="ARBA00022448"/>
    </source>
</evidence>
<comment type="function">
    <text evidence="10">Channel that opens in response to stretch forces in the membrane lipid bilayer. May participate in the regulation of osmotic pressure changes within the cell.</text>
</comment>
<name>A0A2T1HVI7_9HYPH</name>
<keyword evidence="6 10" id="KW-1133">Transmembrane helix</keyword>
<evidence type="ECO:0000256" key="2">
    <source>
        <dbReference type="ARBA" id="ARBA00007254"/>
    </source>
</evidence>
<dbReference type="AlphaFoldDB" id="A0A2T1HVI7"/>
<dbReference type="PANTHER" id="PTHR30266">
    <property type="entry name" value="MECHANOSENSITIVE CHANNEL MSCL"/>
    <property type="match status" value="1"/>
</dbReference>
<dbReference type="NCBIfam" id="NF001843">
    <property type="entry name" value="PRK00567.1-4"/>
    <property type="match status" value="1"/>
</dbReference>
<feature type="transmembrane region" description="Helical" evidence="10">
    <location>
        <begin position="78"/>
        <end position="102"/>
    </location>
</feature>
<reference evidence="12" key="1">
    <citation type="submission" date="2018-03" db="EMBL/GenBank/DDBJ databases">
        <authorList>
            <person name="Sun L."/>
            <person name="Liu H."/>
            <person name="Chen W."/>
            <person name="Huang K."/>
            <person name="Liu W."/>
            <person name="Gao X."/>
        </authorList>
    </citation>
    <scope>NUCLEOTIDE SEQUENCE [LARGE SCALE GENOMIC DNA]</scope>
    <source>
        <strain evidence="12">SH9</strain>
    </source>
</reference>
<protein>
    <recommendedName>
        <fullName evidence="10">Large-conductance mechanosensitive channel</fullName>
    </recommendedName>
</protein>
<evidence type="ECO:0000256" key="5">
    <source>
        <dbReference type="ARBA" id="ARBA00022692"/>
    </source>
</evidence>
<keyword evidence="3 10" id="KW-0813">Transport</keyword>
<evidence type="ECO:0000256" key="4">
    <source>
        <dbReference type="ARBA" id="ARBA00022475"/>
    </source>
</evidence>
<evidence type="ECO:0000256" key="1">
    <source>
        <dbReference type="ARBA" id="ARBA00004651"/>
    </source>
</evidence>
<keyword evidence="10" id="KW-0997">Cell inner membrane</keyword>
<keyword evidence="9 10" id="KW-0407">Ion channel</keyword>
<comment type="caution">
    <text evidence="11">The sequence shown here is derived from an EMBL/GenBank/DDBJ whole genome shotgun (WGS) entry which is preliminary data.</text>
</comment>
<accession>A0A2T1HVI7</accession>
<dbReference type="EMBL" id="PVZS01000007">
    <property type="protein sequence ID" value="PSC05539.1"/>
    <property type="molecule type" value="Genomic_DNA"/>
</dbReference>
<evidence type="ECO:0000256" key="8">
    <source>
        <dbReference type="ARBA" id="ARBA00023136"/>
    </source>
</evidence>
<dbReference type="RefSeq" id="WP_106336176.1">
    <property type="nucleotide sequence ID" value="NZ_PVZS01000007.1"/>
</dbReference>
<gene>
    <name evidence="10 11" type="primary">mscL</name>
    <name evidence="11" type="ORF">SLNSH_08090</name>
</gene>
<evidence type="ECO:0000256" key="9">
    <source>
        <dbReference type="ARBA" id="ARBA00023303"/>
    </source>
</evidence>
<keyword evidence="4 10" id="KW-1003">Cell membrane</keyword>
<keyword evidence="12" id="KW-1185">Reference proteome</keyword>
<dbReference type="Proteomes" id="UP000239772">
    <property type="component" value="Unassembled WGS sequence"/>
</dbReference>
<dbReference type="PROSITE" id="PS01327">
    <property type="entry name" value="MSCL"/>
    <property type="match status" value="1"/>
</dbReference>
<dbReference type="Gene3D" id="1.10.1200.120">
    <property type="entry name" value="Large-conductance mechanosensitive channel, MscL, domain 1"/>
    <property type="match status" value="1"/>
</dbReference>
<comment type="subcellular location">
    <subcellularLocation>
        <location evidence="10">Cell inner membrane</location>
        <topology evidence="10">Multi-pass membrane protein</topology>
    </subcellularLocation>
    <subcellularLocation>
        <location evidence="1">Cell membrane</location>
        <topology evidence="1">Multi-pass membrane protein</topology>
    </subcellularLocation>
</comment>
<proteinExistence type="inferred from homology"/>
<dbReference type="GO" id="GO:0008381">
    <property type="term" value="F:mechanosensitive monoatomic ion channel activity"/>
    <property type="evidence" value="ECO:0007669"/>
    <property type="project" value="UniProtKB-UniRule"/>
</dbReference>
<evidence type="ECO:0000313" key="11">
    <source>
        <dbReference type="EMBL" id="PSC05539.1"/>
    </source>
</evidence>
<dbReference type="PRINTS" id="PR01264">
    <property type="entry name" value="MECHCHANNEL"/>
</dbReference>
<dbReference type="InterPro" id="IPR036019">
    <property type="entry name" value="MscL_channel"/>
</dbReference>
<keyword evidence="7 10" id="KW-0406">Ion transport</keyword>
<evidence type="ECO:0000256" key="6">
    <source>
        <dbReference type="ARBA" id="ARBA00022989"/>
    </source>
</evidence>
<sequence length="150" mass="15991">MIEEFKKFALRGNVVDLAVGVVIGAAFGAIVASLVADVIMPIIGAITGGLDFSNYYIPLSSKVQSGLSYVDAKKQGAVLGYGQFLTVLLNFLIVAFVLFLVIRAMNQLLRAQDAKADVPKAPEIPADVKLLAEIRDQLTTLNAHMGSAVR</sequence>
<dbReference type="GO" id="GO:0005886">
    <property type="term" value="C:plasma membrane"/>
    <property type="evidence" value="ECO:0007669"/>
    <property type="project" value="UniProtKB-SubCell"/>
</dbReference>
<keyword evidence="5 10" id="KW-0812">Transmembrane</keyword>
<dbReference type="NCBIfam" id="NF010557">
    <property type="entry name" value="PRK13952.1"/>
    <property type="match status" value="1"/>
</dbReference>
<dbReference type="InterPro" id="IPR001185">
    <property type="entry name" value="MS_channel"/>
</dbReference>
<dbReference type="Pfam" id="PF01741">
    <property type="entry name" value="MscL"/>
    <property type="match status" value="1"/>
</dbReference>
<evidence type="ECO:0000256" key="10">
    <source>
        <dbReference type="HAMAP-Rule" id="MF_00115"/>
    </source>
</evidence>
<dbReference type="NCBIfam" id="TIGR00220">
    <property type="entry name" value="mscL"/>
    <property type="match status" value="1"/>
</dbReference>